<evidence type="ECO:0000256" key="1">
    <source>
        <dbReference type="SAM" id="SignalP"/>
    </source>
</evidence>
<accession>A0ABV8MPB9</accession>
<keyword evidence="3" id="KW-1185">Reference proteome</keyword>
<evidence type="ECO:0000313" key="3">
    <source>
        <dbReference type="Proteomes" id="UP001595791"/>
    </source>
</evidence>
<evidence type="ECO:0000313" key="2">
    <source>
        <dbReference type="EMBL" id="MFC4158978.1"/>
    </source>
</evidence>
<dbReference type="Gene3D" id="3.10.450.730">
    <property type="entry name" value="BLIP domain"/>
    <property type="match status" value="1"/>
</dbReference>
<organism evidence="2 3">
    <name type="scientific">Chitinimonas lacunae</name>
    <dbReference type="NCBI Taxonomy" id="1963018"/>
    <lineage>
        <taxon>Bacteria</taxon>
        <taxon>Pseudomonadati</taxon>
        <taxon>Pseudomonadota</taxon>
        <taxon>Betaproteobacteria</taxon>
        <taxon>Neisseriales</taxon>
        <taxon>Chitinibacteraceae</taxon>
        <taxon>Chitinimonas</taxon>
    </lineage>
</organism>
<comment type="caution">
    <text evidence="2">The sequence shown here is derived from an EMBL/GenBank/DDBJ whole genome shotgun (WGS) entry which is preliminary data.</text>
</comment>
<name>A0ABV8MPB9_9NEIS</name>
<feature type="signal peptide" evidence="1">
    <location>
        <begin position="1"/>
        <end position="22"/>
    </location>
</feature>
<dbReference type="EMBL" id="JBHSBU010000001">
    <property type="protein sequence ID" value="MFC4158978.1"/>
    <property type="molecule type" value="Genomic_DNA"/>
</dbReference>
<keyword evidence="1" id="KW-0732">Signal</keyword>
<dbReference type="RefSeq" id="WP_378162232.1">
    <property type="nucleotide sequence ID" value="NZ_JBHSBU010000001.1"/>
</dbReference>
<feature type="chain" id="PRO_5045259396" evidence="1">
    <location>
        <begin position="23"/>
        <end position="154"/>
    </location>
</feature>
<proteinExistence type="predicted"/>
<protein>
    <submittedName>
        <fullName evidence="2">Uncharacterized protein</fullName>
    </submittedName>
</protein>
<sequence length="154" mass="16131">MKKFAARLLFPAVLAASALAHANSYDPATNRLTVDSVQVGDTIYTNVVISVGQIHSIGGSRPATPVAPTCSSANFTTAAFNAIKVGMTLDQVNQTMGCQYDAGATIRIQGAVVYRWQSLTPTVKMVQVWFNADGTLVTPPGGESTAAFKSSSGF</sequence>
<dbReference type="Proteomes" id="UP001595791">
    <property type="component" value="Unassembled WGS sequence"/>
</dbReference>
<reference evidence="3" key="1">
    <citation type="journal article" date="2019" name="Int. J. Syst. Evol. Microbiol.">
        <title>The Global Catalogue of Microorganisms (GCM) 10K type strain sequencing project: providing services to taxonomists for standard genome sequencing and annotation.</title>
        <authorList>
            <consortium name="The Broad Institute Genomics Platform"/>
            <consortium name="The Broad Institute Genome Sequencing Center for Infectious Disease"/>
            <person name="Wu L."/>
            <person name="Ma J."/>
        </authorList>
    </citation>
    <scope>NUCLEOTIDE SEQUENCE [LARGE SCALE GENOMIC DNA]</scope>
    <source>
        <strain evidence="3">LMG 29894</strain>
    </source>
</reference>
<gene>
    <name evidence="2" type="ORF">ACFOW7_06360</name>
</gene>